<proteinExistence type="predicted"/>
<evidence type="ECO:0000313" key="3">
    <source>
        <dbReference type="Proteomes" id="UP001066276"/>
    </source>
</evidence>
<evidence type="ECO:0000256" key="1">
    <source>
        <dbReference type="SAM" id="MobiDB-lite"/>
    </source>
</evidence>
<organism evidence="2 3">
    <name type="scientific">Pleurodeles waltl</name>
    <name type="common">Iberian ribbed newt</name>
    <dbReference type="NCBI Taxonomy" id="8319"/>
    <lineage>
        <taxon>Eukaryota</taxon>
        <taxon>Metazoa</taxon>
        <taxon>Chordata</taxon>
        <taxon>Craniata</taxon>
        <taxon>Vertebrata</taxon>
        <taxon>Euteleostomi</taxon>
        <taxon>Amphibia</taxon>
        <taxon>Batrachia</taxon>
        <taxon>Caudata</taxon>
        <taxon>Salamandroidea</taxon>
        <taxon>Salamandridae</taxon>
        <taxon>Pleurodelinae</taxon>
        <taxon>Pleurodeles</taxon>
    </lineage>
</organism>
<dbReference type="EMBL" id="JANPWB010000011">
    <property type="protein sequence ID" value="KAJ1122000.1"/>
    <property type="molecule type" value="Genomic_DNA"/>
</dbReference>
<name>A0AAV7P9W6_PLEWA</name>
<comment type="caution">
    <text evidence="2">The sequence shown here is derived from an EMBL/GenBank/DDBJ whole genome shotgun (WGS) entry which is preliminary data.</text>
</comment>
<keyword evidence="3" id="KW-1185">Reference proteome</keyword>
<accession>A0AAV7P9W6</accession>
<feature type="region of interest" description="Disordered" evidence="1">
    <location>
        <begin position="1"/>
        <end position="28"/>
    </location>
</feature>
<dbReference type="Proteomes" id="UP001066276">
    <property type="component" value="Chromosome 7"/>
</dbReference>
<protein>
    <submittedName>
        <fullName evidence="2">Uncharacterized protein</fullName>
    </submittedName>
</protein>
<reference evidence="2" key="1">
    <citation type="journal article" date="2022" name="bioRxiv">
        <title>Sequencing and chromosome-scale assembly of the giantPleurodeles waltlgenome.</title>
        <authorList>
            <person name="Brown T."/>
            <person name="Elewa A."/>
            <person name="Iarovenko S."/>
            <person name="Subramanian E."/>
            <person name="Araus A.J."/>
            <person name="Petzold A."/>
            <person name="Susuki M."/>
            <person name="Suzuki K.-i.T."/>
            <person name="Hayashi T."/>
            <person name="Toyoda A."/>
            <person name="Oliveira C."/>
            <person name="Osipova E."/>
            <person name="Leigh N.D."/>
            <person name="Simon A."/>
            <person name="Yun M.H."/>
        </authorList>
    </citation>
    <scope>NUCLEOTIDE SEQUENCE</scope>
    <source>
        <strain evidence="2">20211129_DDA</strain>
        <tissue evidence="2">Liver</tissue>
    </source>
</reference>
<dbReference type="AlphaFoldDB" id="A0AAV7P9W6"/>
<gene>
    <name evidence="2" type="ORF">NDU88_000506</name>
</gene>
<evidence type="ECO:0000313" key="2">
    <source>
        <dbReference type="EMBL" id="KAJ1122000.1"/>
    </source>
</evidence>
<sequence>MGPDEGVEQISIEQRDPPACDGWGCGSSSNNTQRGTWCIPRFALRFDGVQRDAALEEKRREEVNPPAHMSIFT</sequence>